<dbReference type="Pfam" id="PF03704">
    <property type="entry name" value="BTAD"/>
    <property type="match status" value="1"/>
</dbReference>
<comment type="similarity">
    <text evidence="1">Belongs to the AfsR/DnrI/RedD regulatory family.</text>
</comment>
<gene>
    <name evidence="7" type="ORF">GCM10009554_72180</name>
</gene>
<keyword evidence="3 5" id="KW-0238">DNA-binding</keyword>
<evidence type="ECO:0000256" key="3">
    <source>
        <dbReference type="ARBA" id="ARBA00023125"/>
    </source>
</evidence>
<comment type="caution">
    <text evidence="7">The sequence shown here is derived from an EMBL/GenBank/DDBJ whole genome shotgun (WGS) entry which is preliminary data.</text>
</comment>
<dbReference type="SUPFAM" id="SSF52540">
    <property type="entry name" value="P-loop containing nucleoside triphosphate hydrolases"/>
    <property type="match status" value="1"/>
</dbReference>
<dbReference type="Pfam" id="PF13191">
    <property type="entry name" value="AAA_16"/>
    <property type="match status" value="1"/>
</dbReference>
<accession>A0ABP4C2C3</accession>
<dbReference type="EMBL" id="BAAAHK010000020">
    <property type="protein sequence ID" value="GAA0959062.1"/>
    <property type="molecule type" value="Genomic_DNA"/>
</dbReference>
<keyword evidence="2" id="KW-0805">Transcription regulation</keyword>
<feature type="domain" description="OmpR/PhoB-type" evidence="6">
    <location>
        <begin position="1"/>
        <end position="92"/>
    </location>
</feature>
<feature type="DNA-binding region" description="OmpR/PhoB-type" evidence="5">
    <location>
        <begin position="1"/>
        <end position="92"/>
    </location>
</feature>
<dbReference type="Pfam" id="PF00486">
    <property type="entry name" value="Trans_reg_C"/>
    <property type="match status" value="1"/>
</dbReference>
<evidence type="ECO:0000256" key="1">
    <source>
        <dbReference type="ARBA" id="ARBA00005820"/>
    </source>
</evidence>
<dbReference type="Gene3D" id="1.10.10.10">
    <property type="entry name" value="Winged helix-like DNA-binding domain superfamily/Winged helix DNA-binding domain"/>
    <property type="match status" value="1"/>
</dbReference>
<evidence type="ECO:0000256" key="4">
    <source>
        <dbReference type="ARBA" id="ARBA00023163"/>
    </source>
</evidence>
<dbReference type="PANTHER" id="PTHR35807">
    <property type="entry name" value="TRANSCRIPTIONAL REGULATOR REDD-RELATED"/>
    <property type="match status" value="1"/>
</dbReference>
<dbReference type="SUPFAM" id="SSF46894">
    <property type="entry name" value="C-terminal effector domain of the bipartite response regulators"/>
    <property type="match status" value="1"/>
</dbReference>
<dbReference type="InterPro" id="IPR051677">
    <property type="entry name" value="AfsR-DnrI-RedD_regulator"/>
</dbReference>
<dbReference type="SMART" id="SM01043">
    <property type="entry name" value="BTAD"/>
    <property type="match status" value="1"/>
</dbReference>
<dbReference type="InterPro" id="IPR036388">
    <property type="entry name" value="WH-like_DNA-bd_sf"/>
</dbReference>
<dbReference type="Gene3D" id="3.40.50.300">
    <property type="entry name" value="P-loop containing nucleotide triphosphate hydrolases"/>
    <property type="match status" value="1"/>
</dbReference>
<dbReference type="Gene3D" id="1.25.40.10">
    <property type="entry name" value="Tetratricopeptide repeat domain"/>
    <property type="match status" value="1"/>
</dbReference>
<evidence type="ECO:0000259" key="6">
    <source>
        <dbReference type="PROSITE" id="PS51755"/>
    </source>
</evidence>
<organism evidence="7 8">
    <name type="scientific">Kribbella koreensis</name>
    <dbReference type="NCBI Taxonomy" id="57909"/>
    <lineage>
        <taxon>Bacteria</taxon>
        <taxon>Bacillati</taxon>
        <taxon>Actinomycetota</taxon>
        <taxon>Actinomycetes</taxon>
        <taxon>Propionibacteriales</taxon>
        <taxon>Kribbellaceae</taxon>
        <taxon>Kribbella</taxon>
    </lineage>
</organism>
<evidence type="ECO:0000256" key="2">
    <source>
        <dbReference type="ARBA" id="ARBA00023015"/>
    </source>
</evidence>
<dbReference type="SMART" id="SM00862">
    <property type="entry name" value="Trans_reg_C"/>
    <property type="match status" value="1"/>
</dbReference>
<name>A0ABP4C2C3_9ACTN</name>
<dbReference type="PANTHER" id="PTHR35807:SF1">
    <property type="entry name" value="TRANSCRIPTIONAL REGULATOR REDD"/>
    <property type="match status" value="1"/>
</dbReference>
<dbReference type="InterPro" id="IPR011990">
    <property type="entry name" value="TPR-like_helical_dom_sf"/>
</dbReference>
<dbReference type="InterPro" id="IPR027417">
    <property type="entry name" value="P-loop_NTPase"/>
</dbReference>
<dbReference type="CDD" id="cd15831">
    <property type="entry name" value="BTAD"/>
    <property type="match status" value="1"/>
</dbReference>
<dbReference type="InterPro" id="IPR005158">
    <property type="entry name" value="BTAD"/>
</dbReference>
<dbReference type="InterPro" id="IPR001867">
    <property type="entry name" value="OmpR/PhoB-type_DNA-bd"/>
</dbReference>
<keyword evidence="4" id="KW-0804">Transcription</keyword>
<reference evidence="8" key="1">
    <citation type="journal article" date="2019" name="Int. J. Syst. Evol. Microbiol.">
        <title>The Global Catalogue of Microorganisms (GCM) 10K type strain sequencing project: providing services to taxonomists for standard genome sequencing and annotation.</title>
        <authorList>
            <consortium name="The Broad Institute Genomics Platform"/>
            <consortium name="The Broad Institute Genome Sequencing Center for Infectious Disease"/>
            <person name="Wu L."/>
            <person name="Ma J."/>
        </authorList>
    </citation>
    <scope>NUCLEOTIDE SEQUENCE [LARGE SCALE GENOMIC DNA]</scope>
    <source>
        <strain evidence="8">JCM 10977</strain>
    </source>
</reference>
<dbReference type="InterPro" id="IPR041664">
    <property type="entry name" value="AAA_16"/>
</dbReference>
<dbReference type="InterPro" id="IPR016032">
    <property type="entry name" value="Sig_transdc_resp-reg_C-effctor"/>
</dbReference>
<proteinExistence type="inferred from homology"/>
<keyword evidence="8" id="KW-1185">Reference proteome</keyword>
<protein>
    <recommendedName>
        <fullName evidence="6">OmpR/PhoB-type domain-containing protein</fullName>
    </recommendedName>
</protein>
<sequence length="405" mass="44150">MLGPVEVWADGRKVELKRRQERLLLAVLLLEPGKAVPTDRLIGLLWPEEQPGNPRRALQVYASRLRAVLTDAELVGGAHGYAIEGTAGRTDVEKFAALVEQARVLPDLQRRREVLVEALTLWRGPALADVASEDVRRRLCAALDESRWAAQEEWLRTELALGHHQELLPELAELTSAEPTREGLAAARMLALYRSGRQADALAVYADLVRHLSEELGVEPGQEVRHLQVAMLRQDGSLSLTEAGPQDLPADDESLAGRDELLAELSEVLARKGNGVPNVLCLFGAEGAGKSAIAVRLAHRLAEQYPGGRLFVRLQGVEGEPLPTATVLARLLRSLGVKAFPDSLEERSALLRSTLAGRAVLLVFDDVRNAGRLRPLMPAEGRCAVIATSRDPLLGLEDAIHREIG</sequence>
<evidence type="ECO:0000313" key="7">
    <source>
        <dbReference type="EMBL" id="GAA0959062.1"/>
    </source>
</evidence>
<evidence type="ECO:0000313" key="8">
    <source>
        <dbReference type="Proteomes" id="UP001500542"/>
    </source>
</evidence>
<dbReference type="PROSITE" id="PS51755">
    <property type="entry name" value="OMPR_PHOB"/>
    <property type="match status" value="1"/>
</dbReference>
<evidence type="ECO:0000256" key="5">
    <source>
        <dbReference type="PROSITE-ProRule" id="PRU01091"/>
    </source>
</evidence>
<dbReference type="SUPFAM" id="SSF48452">
    <property type="entry name" value="TPR-like"/>
    <property type="match status" value="1"/>
</dbReference>
<dbReference type="Proteomes" id="UP001500542">
    <property type="component" value="Unassembled WGS sequence"/>
</dbReference>